<dbReference type="Proteomes" id="UP000217103">
    <property type="component" value="Unassembled WGS sequence"/>
</dbReference>
<organism evidence="2 3">
    <name type="scientific">Thermostaphylospora chromogena</name>
    <dbReference type="NCBI Taxonomy" id="35622"/>
    <lineage>
        <taxon>Bacteria</taxon>
        <taxon>Bacillati</taxon>
        <taxon>Actinomycetota</taxon>
        <taxon>Actinomycetes</taxon>
        <taxon>Streptosporangiales</taxon>
        <taxon>Thermomonosporaceae</taxon>
        <taxon>Thermostaphylospora</taxon>
    </lineage>
</organism>
<gene>
    <name evidence="2" type="ORF">SAMN04489764_0338</name>
</gene>
<dbReference type="PANTHER" id="PTHR36302:SF1">
    <property type="entry name" value="COPPER CHAPERONE PCU(A)C"/>
    <property type="match status" value="1"/>
</dbReference>
<dbReference type="STRING" id="35622.SAMN04489764_0338"/>
<dbReference type="EMBL" id="FNKK01000002">
    <property type="protein sequence ID" value="SDQ35070.1"/>
    <property type="molecule type" value="Genomic_DNA"/>
</dbReference>
<feature type="compositionally biased region" description="Basic and acidic residues" evidence="1">
    <location>
        <begin position="192"/>
        <end position="214"/>
    </location>
</feature>
<feature type="region of interest" description="Disordered" evidence="1">
    <location>
        <begin position="187"/>
        <end position="214"/>
    </location>
</feature>
<proteinExistence type="predicted"/>
<reference evidence="2 3" key="1">
    <citation type="submission" date="2016-10" db="EMBL/GenBank/DDBJ databases">
        <authorList>
            <person name="de Groot N.N."/>
        </authorList>
    </citation>
    <scope>NUCLEOTIDE SEQUENCE [LARGE SCALE GENOMIC DNA]</scope>
    <source>
        <strain evidence="2 3">DSM 43794</strain>
    </source>
</reference>
<dbReference type="InterPro" id="IPR007410">
    <property type="entry name" value="LpqE-like"/>
</dbReference>
<dbReference type="Pfam" id="PF04314">
    <property type="entry name" value="PCuAC"/>
    <property type="match status" value="1"/>
</dbReference>
<dbReference type="InterPro" id="IPR058248">
    <property type="entry name" value="Lxx211020-like"/>
</dbReference>
<evidence type="ECO:0000313" key="3">
    <source>
        <dbReference type="Proteomes" id="UP000217103"/>
    </source>
</evidence>
<keyword evidence="3" id="KW-1185">Reference proteome</keyword>
<evidence type="ECO:0000256" key="1">
    <source>
        <dbReference type="SAM" id="MobiDB-lite"/>
    </source>
</evidence>
<dbReference type="SUPFAM" id="SSF110087">
    <property type="entry name" value="DR1885-like metal-binding protein"/>
    <property type="match status" value="1"/>
</dbReference>
<evidence type="ECO:0008006" key="4">
    <source>
        <dbReference type="Google" id="ProtNLM"/>
    </source>
</evidence>
<dbReference type="Gene3D" id="2.60.40.1890">
    <property type="entry name" value="PCu(A)C copper chaperone"/>
    <property type="match status" value="1"/>
</dbReference>
<dbReference type="InterPro" id="IPR036182">
    <property type="entry name" value="PCuAC_sf"/>
</dbReference>
<dbReference type="AlphaFoldDB" id="A0A1H1A649"/>
<protein>
    <recommendedName>
        <fullName evidence="4">Copper(I)-binding protein</fullName>
    </recommendedName>
</protein>
<name>A0A1H1A649_9ACTN</name>
<accession>A0A1H1A649</accession>
<dbReference type="RefSeq" id="WP_242659014.1">
    <property type="nucleotide sequence ID" value="NZ_FNKK01000002.1"/>
</dbReference>
<sequence length="214" mass="21683">MKQRDTLARAATPVRAEERQLIVFSRRDVPACALLAAALVLGGCAGRDTEAAPAAAPAASAASSPAASAGVTVVDPWVKAADKGMTAAFGTLVNTTDAEVTVVSGSSPRAKSVELHEVADSGGEAVMRRKEGGFTVPAGGSHELRPGGDHIMLMDVTEAVKPGDVIPFTLTLEDGTSVEFEAVAKDFSGGSEDYHPGSDDHGSGSGGHDDGEQG</sequence>
<evidence type="ECO:0000313" key="2">
    <source>
        <dbReference type="EMBL" id="SDQ35070.1"/>
    </source>
</evidence>
<dbReference type="PANTHER" id="PTHR36302">
    <property type="entry name" value="BLR7088 PROTEIN"/>
    <property type="match status" value="1"/>
</dbReference>